<comment type="caution">
    <text evidence="8">The sequence shown here is derived from an EMBL/GenBank/DDBJ whole genome shotgun (WGS) entry which is preliminary data.</text>
</comment>
<keyword evidence="5" id="KW-0732">Signal</keyword>
<evidence type="ECO:0000256" key="2">
    <source>
        <dbReference type="ARBA" id="ARBA00022801"/>
    </source>
</evidence>
<dbReference type="SUPFAM" id="SSF49899">
    <property type="entry name" value="Concanavalin A-like lectins/glucanases"/>
    <property type="match status" value="1"/>
</dbReference>
<dbReference type="GO" id="GO:0004575">
    <property type="term" value="F:sucrose alpha-glucosidase activity"/>
    <property type="evidence" value="ECO:0007669"/>
    <property type="project" value="TreeGrafter"/>
</dbReference>
<proteinExistence type="inferred from homology"/>
<evidence type="ECO:0000256" key="1">
    <source>
        <dbReference type="ARBA" id="ARBA00009902"/>
    </source>
</evidence>
<feature type="domain" description="Glycosyl hydrolase family 32 C-terminal" evidence="7">
    <location>
        <begin position="379"/>
        <end position="491"/>
    </location>
</feature>
<comment type="similarity">
    <text evidence="1 4">Belongs to the glycosyl hydrolase 32 family.</text>
</comment>
<evidence type="ECO:0000256" key="3">
    <source>
        <dbReference type="ARBA" id="ARBA00023295"/>
    </source>
</evidence>
<dbReference type="RefSeq" id="WP_189562540.1">
    <property type="nucleotide sequence ID" value="NZ_BMXF01000001.1"/>
</dbReference>
<dbReference type="InterPro" id="IPR013148">
    <property type="entry name" value="Glyco_hydro_32_N"/>
</dbReference>
<reference evidence="8 9" key="1">
    <citation type="journal article" date="2014" name="Int. J. Syst. Evol. Microbiol.">
        <title>Complete genome sequence of Corynebacterium casei LMG S-19264T (=DSM 44701T), isolated from a smear-ripened cheese.</title>
        <authorList>
            <consortium name="US DOE Joint Genome Institute (JGI-PGF)"/>
            <person name="Walter F."/>
            <person name="Albersmeier A."/>
            <person name="Kalinowski J."/>
            <person name="Ruckert C."/>
        </authorList>
    </citation>
    <scope>NUCLEOTIDE SEQUENCE [LARGE SCALE GENOMIC DNA]</scope>
    <source>
        <strain evidence="8 9">KCTC 12866</strain>
    </source>
</reference>
<dbReference type="SMART" id="SM00640">
    <property type="entry name" value="Glyco_32"/>
    <property type="match status" value="1"/>
</dbReference>
<evidence type="ECO:0000313" key="9">
    <source>
        <dbReference type="Proteomes" id="UP000598271"/>
    </source>
</evidence>
<name>A0A8J3D2K7_9BACT</name>
<dbReference type="GO" id="GO:0005987">
    <property type="term" value="P:sucrose catabolic process"/>
    <property type="evidence" value="ECO:0007669"/>
    <property type="project" value="TreeGrafter"/>
</dbReference>
<protein>
    <recommendedName>
        <fullName evidence="10">Levanase</fullName>
    </recommendedName>
</protein>
<evidence type="ECO:0000259" key="6">
    <source>
        <dbReference type="Pfam" id="PF00251"/>
    </source>
</evidence>
<evidence type="ECO:0000259" key="7">
    <source>
        <dbReference type="Pfam" id="PF08244"/>
    </source>
</evidence>
<dbReference type="Pfam" id="PF00251">
    <property type="entry name" value="Glyco_hydro_32N"/>
    <property type="match status" value="1"/>
</dbReference>
<dbReference type="InterPro" id="IPR023296">
    <property type="entry name" value="Glyco_hydro_beta-prop_sf"/>
</dbReference>
<keyword evidence="2 4" id="KW-0378">Hydrolase</keyword>
<dbReference type="Pfam" id="PF08244">
    <property type="entry name" value="Glyco_hydro_32C"/>
    <property type="match status" value="1"/>
</dbReference>
<accession>A0A8J3D2K7</accession>
<dbReference type="EMBL" id="BMXF01000001">
    <property type="protein sequence ID" value="GHB53252.1"/>
    <property type="molecule type" value="Genomic_DNA"/>
</dbReference>
<dbReference type="InterPro" id="IPR001362">
    <property type="entry name" value="Glyco_hydro_32"/>
</dbReference>
<dbReference type="Gene3D" id="2.115.10.20">
    <property type="entry name" value="Glycosyl hydrolase domain, family 43"/>
    <property type="match status" value="1"/>
</dbReference>
<dbReference type="PROSITE" id="PS51257">
    <property type="entry name" value="PROKAR_LIPOPROTEIN"/>
    <property type="match status" value="1"/>
</dbReference>
<dbReference type="Gene3D" id="2.60.120.560">
    <property type="entry name" value="Exo-inulinase, domain 1"/>
    <property type="match status" value="1"/>
</dbReference>
<keyword evidence="3 4" id="KW-0326">Glycosidase</keyword>
<sequence>MIFKKGRPIFYMLMLPILLAACTSEEKTEVADIEPGDYRPAYHYSPPQNWTNDPNGLVYLDGEYHLFYQYNPQGDTWGHMSWAHAVSPDLITWEELPLALAEYPNADSTETMIFSGSVVVDSLNTSGFFEPGFKKGMVAIYTSHVHKDGEGTDQHQSLAYSADKGRTWKYYDKNPVLDLGMKDFRDPSVFRYQGKWKMVVAKPKEYTVLIYESDNLKEWKRLSEFGKMGDMAKIWECPSLFEVPVEGSDTTRWVMMISSAAKDTDFTGMQYFVGNFDGKRFKADKQRGVRRVDYGKDFYAAIPYNNLPADQAKPIILGWASNWAYADKTPTSGYRGMFSLPRQLSLKLDSSGVYHLIQQPIVRKGISTKTLTMKAPDLKAGVILKMDGNSYHLNLTIELAEAENFRVKLFSNEKEASILAYDIATNQLTFDRTKSGNIAFHKKFPSVEIMKVPPVNGELKLDIYVDNSIVEIFANNGVAVLTDLVYPTKKKGEAIIGVN</sequence>
<evidence type="ECO:0000256" key="4">
    <source>
        <dbReference type="RuleBase" id="RU362110"/>
    </source>
</evidence>
<organism evidence="8 9">
    <name type="scientific">Persicitalea jodogahamensis</name>
    <dbReference type="NCBI Taxonomy" id="402147"/>
    <lineage>
        <taxon>Bacteria</taxon>
        <taxon>Pseudomonadati</taxon>
        <taxon>Bacteroidota</taxon>
        <taxon>Cytophagia</taxon>
        <taxon>Cytophagales</taxon>
        <taxon>Spirosomataceae</taxon>
        <taxon>Persicitalea</taxon>
    </lineage>
</organism>
<dbReference type="PANTHER" id="PTHR42800:SF1">
    <property type="entry name" value="EXOINULINASE INUD (AFU_ORTHOLOGUE AFUA_5G00480)"/>
    <property type="match status" value="1"/>
</dbReference>
<dbReference type="CDD" id="cd18622">
    <property type="entry name" value="GH32_Inu-like"/>
    <property type="match status" value="1"/>
</dbReference>
<dbReference type="GO" id="GO:0005737">
    <property type="term" value="C:cytoplasm"/>
    <property type="evidence" value="ECO:0007669"/>
    <property type="project" value="TreeGrafter"/>
</dbReference>
<gene>
    <name evidence="8" type="ORF">GCM10007390_02480</name>
</gene>
<dbReference type="SUPFAM" id="SSF75005">
    <property type="entry name" value="Arabinanase/levansucrase/invertase"/>
    <property type="match status" value="1"/>
</dbReference>
<dbReference type="InterPro" id="IPR013189">
    <property type="entry name" value="Glyco_hydro_32_C"/>
</dbReference>
<feature type="signal peptide" evidence="5">
    <location>
        <begin position="1"/>
        <end position="20"/>
    </location>
</feature>
<feature type="domain" description="Glycosyl hydrolase family 32 N-terminal" evidence="6">
    <location>
        <begin position="43"/>
        <end position="360"/>
    </location>
</feature>
<keyword evidence="9" id="KW-1185">Reference proteome</keyword>
<feature type="chain" id="PRO_5035207424" description="Levanase" evidence="5">
    <location>
        <begin position="21"/>
        <end position="499"/>
    </location>
</feature>
<evidence type="ECO:0008006" key="10">
    <source>
        <dbReference type="Google" id="ProtNLM"/>
    </source>
</evidence>
<evidence type="ECO:0000256" key="5">
    <source>
        <dbReference type="SAM" id="SignalP"/>
    </source>
</evidence>
<evidence type="ECO:0000313" key="8">
    <source>
        <dbReference type="EMBL" id="GHB53252.1"/>
    </source>
</evidence>
<dbReference type="AlphaFoldDB" id="A0A8J3D2K7"/>
<dbReference type="InterPro" id="IPR013320">
    <property type="entry name" value="ConA-like_dom_sf"/>
</dbReference>
<dbReference type="Proteomes" id="UP000598271">
    <property type="component" value="Unassembled WGS sequence"/>
</dbReference>
<dbReference type="PANTHER" id="PTHR42800">
    <property type="entry name" value="EXOINULINASE INUD (AFU_ORTHOLOGUE AFUA_5G00480)"/>
    <property type="match status" value="1"/>
</dbReference>